<dbReference type="Pfam" id="PF00011">
    <property type="entry name" value="HSP20"/>
    <property type="match status" value="1"/>
</dbReference>
<dbReference type="NCBIfam" id="NF041800">
    <property type="entry name" value="Hsp20"/>
    <property type="match status" value="1"/>
</dbReference>
<dbReference type="CDD" id="cd06464">
    <property type="entry name" value="ACD_sHsps-like"/>
    <property type="match status" value="1"/>
</dbReference>
<dbReference type="AlphaFoldDB" id="A0AAQ4CSS2"/>
<dbReference type="InterPro" id="IPR008978">
    <property type="entry name" value="HSP20-like_chaperone"/>
</dbReference>
<dbReference type="InterPro" id="IPR002068">
    <property type="entry name" value="A-crystallin/Hsp20_dom"/>
</dbReference>
<dbReference type="RefSeq" id="WP_229569219.1">
    <property type="nucleotide sequence ID" value="NZ_AP025226.1"/>
</dbReference>
<dbReference type="SUPFAM" id="SSF49764">
    <property type="entry name" value="HSP20-like chaperones"/>
    <property type="match status" value="1"/>
</dbReference>
<evidence type="ECO:0000313" key="7">
    <source>
        <dbReference type="Proteomes" id="UP001319921"/>
    </source>
</evidence>
<dbReference type="KEGG" id="scas:SACC_18700"/>
<dbReference type="GeneID" id="68866600"/>
<dbReference type="PANTHER" id="PTHR46733">
    <property type="entry name" value="26.5 KDA HEAT SHOCK PROTEIN, MITOCHONDRIAL"/>
    <property type="match status" value="1"/>
</dbReference>
<sequence>MPKKERDIFDLMDEWIREIEEEFERMEREFMRSFREIRESGSGEIRQFGPYVYGFRVTVGPDGVPKIEEFGNVRRIKGKPMISEEREPLVDVIEKEKEIKVVAEVPGVNKDNIKVRVVNGNKLIISAKSEDRQYYKEIDLPAEVDEKSAKATYKNGVLEVTLQKKGGISEQGTEIKVE</sequence>
<comment type="similarity">
    <text evidence="2 3">Belongs to the small heat shock protein (HSP20) family.</text>
</comment>
<dbReference type="InterPro" id="IPR007052">
    <property type="entry name" value="CS_dom"/>
</dbReference>
<evidence type="ECO:0000313" key="6">
    <source>
        <dbReference type="EMBL" id="BDB98853.1"/>
    </source>
</evidence>
<dbReference type="PROSITE" id="PS51203">
    <property type="entry name" value="CS"/>
    <property type="match status" value="1"/>
</dbReference>
<reference evidence="6 7" key="1">
    <citation type="journal article" date="2022" name="Microbiol. Resour. Announc.">
        <title>Complete Genome Sequence of the Hyperthermophilic and Acidophilic Archaeon Saccharolobus caldissimus Strain HS-3T.</title>
        <authorList>
            <person name="Sakai H.D."/>
            <person name="Kurosawa N."/>
        </authorList>
    </citation>
    <scope>NUCLEOTIDE SEQUENCE [LARGE SCALE GENOMIC DNA]</scope>
    <source>
        <strain evidence="6 7">JCM32116</strain>
    </source>
</reference>
<dbReference type="Proteomes" id="UP001319921">
    <property type="component" value="Chromosome"/>
</dbReference>
<feature type="domain" description="SHSP" evidence="4">
    <location>
        <begin position="80"/>
        <end position="178"/>
    </location>
</feature>
<name>A0AAQ4CSS2_9CREN</name>
<dbReference type="PANTHER" id="PTHR46733:SF4">
    <property type="entry name" value="HEAT SHOCK PROTEIN 21, CHLOROPLASTIC"/>
    <property type="match status" value="1"/>
</dbReference>
<accession>A0AAQ4CSS2</accession>
<protein>
    <submittedName>
        <fullName evidence="6">Heat-shock protein Hsp20</fullName>
    </submittedName>
</protein>
<evidence type="ECO:0000259" key="5">
    <source>
        <dbReference type="PROSITE" id="PS51203"/>
    </source>
</evidence>
<feature type="domain" description="CS" evidence="5">
    <location>
        <begin position="85"/>
        <end position="178"/>
    </location>
</feature>
<evidence type="ECO:0000256" key="2">
    <source>
        <dbReference type="PROSITE-ProRule" id="PRU00285"/>
    </source>
</evidence>
<dbReference type="GO" id="GO:0009408">
    <property type="term" value="P:response to heat"/>
    <property type="evidence" value="ECO:0007669"/>
    <property type="project" value="InterPro"/>
</dbReference>
<dbReference type="EMBL" id="AP025226">
    <property type="protein sequence ID" value="BDB98853.1"/>
    <property type="molecule type" value="Genomic_DNA"/>
</dbReference>
<keyword evidence="7" id="KW-1185">Reference proteome</keyword>
<keyword evidence="1" id="KW-0346">Stress response</keyword>
<evidence type="ECO:0000259" key="4">
    <source>
        <dbReference type="PROSITE" id="PS01031"/>
    </source>
</evidence>
<dbReference type="InterPro" id="IPR044587">
    <property type="entry name" value="HSP21-like"/>
</dbReference>
<proteinExistence type="inferred from homology"/>
<dbReference type="Gene3D" id="2.60.40.790">
    <property type="match status" value="1"/>
</dbReference>
<gene>
    <name evidence="6" type="ORF">SACC_18700</name>
</gene>
<organism evidence="6 7">
    <name type="scientific">Saccharolobus caldissimus</name>
    <dbReference type="NCBI Taxonomy" id="1702097"/>
    <lineage>
        <taxon>Archaea</taxon>
        <taxon>Thermoproteota</taxon>
        <taxon>Thermoprotei</taxon>
        <taxon>Sulfolobales</taxon>
        <taxon>Sulfolobaceae</taxon>
        <taxon>Saccharolobus</taxon>
    </lineage>
</organism>
<evidence type="ECO:0000256" key="1">
    <source>
        <dbReference type="ARBA" id="ARBA00023016"/>
    </source>
</evidence>
<dbReference type="PROSITE" id="PS01031">
    <property type="entry name" value="SHSP"/>
    <property type="match status" value="1"/>
</dbReference>
<evidence type="ECO:0000256" key="3">
    <source>
        <dbReference type="RuleBase" id="RU003616"/>
    </source>
</evidence>